<dbReference type="InterPro" id="IPR053199">
    <property type="entry name" value="cDPG_synthetase-like"/>
</dbReference>
<proteinExistence type="predicted"/>
<dbReference type="EMBL" id="CP157483">
    <property type="protein sequence ID" value="XBO42351.1"/>
    <property type="molecule type" value="Genomic_DNA"/>
</dbReference>
<gene>
    <name evidence="1" type="ORF">ABEG17_12250</name>
</gene>
<dbReference type="AlphaFoldDB" id="A0AAU7JQ71"/>
<name>A0AAU7JQ71_9MICO</name>
<evidence type="ECO:0000313" key="1">
    <source>
        <dbReference type="EMBL" id="XBO42351.1"/>
    </source>
</evidence>
<dbReference type="PANTHER" id="PTHR42869">
    <property type="entry name" value="SLL0572 PROTEIN"/>
    <property type="match status" value="1"/>
</dbReference>
<organism evidence="1">
    <name type="scientific">Pedococcus sp. KACC 23699</name>
    <dbReference type="NCBI Taxonomy" id="3149228"/>
    <lineage>
        <taxon>Bacteria</taxon>
        <taxon>Bacillati</taxon>
        <taxon>Actinomycetota</taxon>
        <taxon>Actinomycetes</taxon>
        <taxon>Micrococcales</taxon>
        <taxon>Intrasporangiaceae</taxon>
        <taxon>Pedococcus</taxon>
    </lineage>
</organism>
<accession>A0AAU7JQ71</accession>
<dbReference type="Gene3D" id="3.40.50.300">
    <property type="entry name" value="P-loop containing nucleotide triphosphate hydrolases"/>
    <property type="match status" value="1"/>
</dbReference>
<reference evidence="1" key="1">
    <citation type="submission" date="2024-05" db="EMBL/GenBank/DDBJ databases">
        <authorList>
            <person name="Kim S."/>
            <person name="Heo J."/>
            <person name="Choi H."/>
            <person name="Choi Y."/>
            <person name="Kwon S.-W."/>
            <person name="Kim Y."/>
        </authorList>
    </citation>
    <scope>NUCLEOTIDE SEQUENCE</scope>
    <source>
        <strain evidence="1">KACC 23699</strain>
    </source>
</reference>
<dbReference type="RefSeq" id="WP_406829760.1">
    <property type="nucleotide sequence ID" value="NZ_CP157483.1"/>
</dbReference>
<dbReference type="InterPro" id="IPR027417">
    <property type="entry name" value="P-loop_NTPase"/>
</dbReference>
<sequence>MTSTANPRTRVVILGAAGRDFHDFNTVFRGDPRHEVVAFTATQIPDIEGRLYPVELAGDLYPQGIPIVAESGLADLLEQGRVDVVVFAYSDVRHERVMHLASQCIAAGADFRLHGARRTMVRSTKPVVAVTAVRTGVGKSQTTRYLARLLREQGLRVVAVRHPMPYGDLAAQACQRFASYADLDRHECTIEEREEYEPHIEAGGVVYAGVDYERILRSAEQEADVVLWDGGNNDLPFYVPDLHLVLADPLRPGDEAAYHPGEANVRMADVVVIAKCDSARAEDIEAVEASVRSLNPHAAVLRADSPVTVDDATAVHGRRVLVVEDGPTLTHGSMTYGAGVVGARAAGATDIVDPSPYAVGSLADTYAKYPNSRGILPAMGYGTAQVRDLEATIRAAVEAGACDAVVSGTPIDLTRVLTVPVPLVRARYELREQVPGGLAAALEEMLVRAGHERTGTVPARPLSE</sequence>
<dbReference type="PANTHER" id="PTHR42869:SF1">
    <property type="entry name" value="SLL0572 PROTEIN"/>
    <property type="match status" value="1"/>
</dbReference>
<protein>
    <submittedName>
        <fullName evidence="1">Cyclic 2,3-diphosphoglycerate synthase</fullName>
    </submittedName>
</protein>
<dbReference type="SUPFAM" id="SSF52540">
    <property type="entry name" value="P-loop containing nucleoside triphosphate hydrolases"/>
    <property type="match status" value="1"/>
</dbReference>